<dbReference type="InterPro" id="IPR034683">
    <property type="entry name" value="IspD/TarI"/>
</dbReference>
<sequence length="77" mass="8980">MNNCFIILAAGESKRFKSNTPKPYYLYRGKPLFQHSIDKAKESNKFKKIVLVINKKHKKFLKNKKLKDIKVINGGKN</sequence>
<dbReference type="InterPro" id="IPR050088">
    <property type="entry name" value="IspD/TarI_cytidylyltransf_bact"/>
</dbReference>
<evidence type="ECO:0008006" key="4">
    <source>
        <dbReference type="Google" id="ProtNLM"/>
    </source>
</evidence>
<dbReference type="SUPFAM" id="SSF53448">
    <property type="entry name" value="Nucleotide-diphospho-sugar transferases"/>
    <property type="match status" value="1"/>
</dbReference>
<gene>
    <name evidence="3" type="ORF">METZ01_LOCUS471268</name>
</gene>
<dbReference type="GO" id="GO:0050518">
    <property type="term" value="F:2-C-methyl-D-erythritol 4-phosphate cytidylyltransferase activity"/>
    <property type="evidence" value="ECO:0007669"/>
    <property type="project" value="TreeGrafter"/>
</dbReference>
<dbReference type="EMBL" id="UINC01199811">
    <property type="protein sequence ID" value="SVE18414.1"/>
    <property type="molecule type" value="Genomic_DNA"/>
</dbReference>
<proteinExistence type="predicted"/>
<organism evidence="3">
    <name type="scientific">marine metagenome</name>
    <dbReference type="NCBI Taxonomy" id="408172"/>
    <lineage>
        <taxon>unclassified sequences</taxon>
        <taxon>metagenomes</taxon>
        <taxon>ecological metagenomes</taxon>
    </lineage>
</organism>
<name>A0A383BEX7_9ZZZZ</name>
<evidence type="ECO:0000313" key="3">
    <source>
        <dbReference type="EMBL" id="SVE18414.1"/>
    </source>
</evidence>
<dbReference type="AlphaFoldDB" id="A0A383BEX7"/>
<evidence type="ECO:0000256" key="2">
    <source>
        <dbReference type="ARBA" id="ARBA00022695"/>
    </source>
</evidence>
<dbReference type="PANTHER" id="PTHR32125:SF4">
    <property type="entry name" value="2-C-METHYL-D-ERYTHRITOL 4-PHOSPHATE CYTIDYLYLTRANSFERASE, CHLOROPLASTIC"/>
    <property type="match status" value="1"/>
</dbReference>
<protein>
    <recommendedName>
        <fullName evidence="4">MobA-like NTP transferase domain-containing protein</fullName>
    </recommendedName>
</protein>
<dbReference type="Pfam" id="PF01128">
    <property type="entry name" value="IspD"/>
    <property type="match status" value="1"/>
</dbReference>
<dbReference type="PANTHER" id="PTHR32125">
    <property type="entry name" value="2-C-METHYL-D-ERYTHRITOL 4-PHOSPHATE CYTIDYLYLTRANSFERASE, CHLOROPLASTIC"/>
    <property type="match status" value="1"/>
</dbReference>
<accession>A0A383BEX7</accession>
<evidence type="ECO:0000256" key="1">
    <source>
        <dbReference type="ARBA" id="ARBA00022679"/>
    </source>
</evidence>
<keyword evidence="2" id="KW-0548">Nucleotidyltransferase</keyword>
<dbReference type="Gene3D" id="3.90.550.10">
    <property type="entry name" value="Spore Coat Polysaccharide Biosynthesis Protein SpsA, Chain A"/>
    <property type="match status" value="1"/>
</dbReference>
<dbReference type="InterPro" id="IPR029044">
    <property type="entry name" value="Nucleotide-diphossugar_trans"/>
</dbReference>
<reference evidence="3" key="1">
    <citation type="submission" date="2018-05" db="EMBL/GenBank/DDBJ databases">
        <authorList>
            <person name="Lanie J.A."/>
            <person name="Ng W.-L."/>
            <person name="Kazmierczak K.M."/>
            <person name="Andrzejewski T.M."/>
            <person name="Davidsen T.M."/>
            <person name="Wayne K.J."/>
            <person name="Tettelin H."/>
            <person name="Glass J.I."/>
            <person name="Rusch D."/>
            <person name="Podicherti R."/>
            <person name="Tsui H.-C.T."/>
            <person name="Winkler M.E."/>
        </authorList>
    </citation>
    <scope>NUCLEOTIDE SEQUENCE</scope>
</reference>
<feature type="non-terminal residue" evidence="3">
    <location>
        <position position="77"/>
    </location>
</feature>
<keyword evidence="1" id="KW-0808">Transferase</keyword>